<organism evidence="2 3">
    <name type="scientific">Salmonella enterica subsp. enterica serovar Alachua str. R6-377</name>
    <dbReference type="NCBI Taxonomy" id="913241"/>
    <lineage>
        <taxon>Bacteria</taxon>
        <taxon>Pseudomonadati</taxon>
        <taxon>Pseudomonadota</taxon>
        <taxon>Gammaproteobacteria</taxon>
        <taxon>Enterobacterales</taxon>
        <taxon>Enterobacteriaceae</taxon>
        <taxon>Salmonella</taxon>
    </lineage>
</organism>
<keyword evidence="1" id="KW-0812">Transmembrane</keyword>
<protein>
    <submittedName>
        <fullName evidence="2">Uncharacterized protein</fullName>
    </submittedName>
</protein>
<dbReference type="AlphaFoldDB" id="G5LX19"/>
<gene>
    <name evidence="2" type="ORF">LTSEALA_5954</name>
</gene>
<dbReference type="EMBL" id="AFCJ01002526">
    <property type="protein sequence ID" value="EHC28952.1"/>
    <property type="molecule type" value="Genomic_DNA"/>
</dbReference>
<reference evidence="2 3" key="1">
    <citation type="journal article" date="2011" name="BMC Genomics">
        <title>Genome sequencing reveals diversification of virulence factor content and possible host adaptation in distinct subpopulations of Salmonella enterica.</title>
        <authorList>
            <person name="den Bakker H.C."/>
            <person name="Moreno Switt A.I."/>
            <person name="Govoni G."/>
            <person name="Cummings C.A."/>
            <person name="Ranieri M.L."/>
            <person name="Degoricija L."/>
            <person name="Hoelzer K."/>
            <person name="Rodriguez-Rivera L.D."/>
            <person name="Brown S."/>
            <person name="Bolchacova E."/>
            <person name="Furtado M.R."/>
            <person name="Wiedmann M."/>
        </authorList>
    </citation>
    <scope>NUCLEOTIDE SEQUENCE [LARGE SCALE GENOMIC DNA]</scope>
    <source>
        <strain evidence="2 3">R6-377</strain>
    </source>
</reference>
<proteinExistence type="predicted"/>
<evidence type="ECO:0000256" key="1">
    <source>
        <dbReference type="SAM" id="Phobius"/>
    </source>
</evidence>
<dbReference type="Proteomes" id="UP000004642">
    <property type="component" value="Unassembled WGS sequence"/>
</dbReference>
<keyword evidence="1" id="KW-0472">Membrane</keyword>
<evidence type="ECO:0000313" key="3">
    <source>
        <dbReference type="Proteomes" id="UP000004642"/>
    </source>
</evidence>
<feature type="transmembrane region" description="Helical" evidence="1">
    <location>
        <begin position="52"/>
        <end position="68"/>
    </location>
</feature>
<accession>G5LX19</accession>
<evidence type="ECO:0000313" key="2">
    <source>
        <dbReference type="EMBL" id="EHC28952.1"/>
    </source>
</evidence>
<keyword evidence="1" id="KW-1133">Transmembrane helix</keyword>
<sequence>MTVKTVRRQIQRAVLVPFNRHIAWRKGGVFHFLVRRDPIENFSLFAPKRIGVVNRLFIFSLILLWIYQATIRNVGGNGVFMCLAHAVVLLVGC</sequence>
<name>G5LX19_SALET</name>
<comment type="caution">
    <text evidence="2">The sequence shown here is derived from an EMBL/GenBank/DDBJ whole genome shotgun (WGS) entry which is preliminary data.</text>
</comment>